<feature type="transmembrane region" description="Helical" evidence="1">
    <location>
        <begin position="99"/>
        <end position="117"/>
    </location>
</feature>
<comment type="caution">
    <text evidence="2">The sequence shown here is derived from an EMBL/GenBank/DDBJ whole genome shotgun (WGS) entry which is preliminary data.</text>
</comment>
<reference evidence="2 3" key="1">
    <citation type="submission" date="2020-09" db="EMBL/GenBank/DDBJ databases">
        <title>Novel species of Mucilaginibacter isolated from a glacier on the Tibetan Plateau.</title>
        <authorList>
            <person name="Liu Q."/>
            <person name="Xin Y.-H."/>
        </authorList>
    </citation>
    <scope>NUCLEOTIDE SEQUENCE [LARGE SCALE GENOMIC DNA]</scope>
    <source>
        <strain evidence="2 3">ZT4R22</strain>
    </source>
</reference>
<dbReference type="EMBL" id="JACWMY010000008">
    <property type="protein sequence ID" value="MBD1365314.1"/>
    <property type="molecule type" value="Genomic_DNA"/>
</dbReference>
<sequence length="124" mass="14035">MTDKLTKIGTWLFPLSFLLYVGLHFGNAAMGAAFVPGWIPFPLFWNYFTGVCILAYIVSCLIGKYDKLATLLMALYVFLMIFLVHIPRAAESKNDMLNIFRNMMVVGALLVYARFAAKDKRVVN</sequence>
<proteinExistence type="predicted"/>
<keyword evidence="1" id="KW-1133">Transmembrane helix</keyword>
<evidence type="ECO:0000313" key="2">
    <source>
        <dbReference type="EMBL" id="MBD1365314.1"/>
    </source>
</evidence>
<accession>A0ABR7WV88</accession>
<protein>
    <recommendedName>
        <fullName evidence="4">DoxX-like protein</fullName>
    </recommendedName>
</protein>
<feature type="transmembrane region" description="Helical" evidence="1">
    <location>
        <begin position="44"/>
        <end position="62"/>
    </location>
</feature>
<dbReference type="RefSeq" id="WP_191189976.1">
    <property type="nucleotide sequence ID" value="NZ_JACWMY010000008.1"/>
</dbReference>
<name>A0ABR7WV88_9SPHI</name>
<dbReference type="Proteomes" id="UP000606600">
    <property type="component" value="Unassembled WGS sequence"/>
</dbReference>
<feature type="transmembrane region" description="Helical" evidence="1">
    <location>
        <begin position="12"/>
        <end position="38"/>
    </location>
</feature>
<evidence type="ECO:0000313" key="3">
    <source>
        <dbReference type="Proteomes" id="UP000606600"/>
    </source>
</evidence>
<keyword evidence="1" id="KW-0472">Membrane</keyword>
<evidence type="ECO:0008006" key="4">
    <source>
        <dbReference type="Google" id="ProtNLM"/>
    </source>
</evidence>
<gene>
    <name evidence="2" type="ORF">IDJ77_15970</name>
</gene>
<keyword evidence="1" id="KW-0812">Transmembrane</keyword>
<feature type="transmembrane region" description="Helical" evidence="1">
    <location>
        <begin position="69"/>
        <end position="87"/>
    </location>
</feature>
<keyword evidence="3" id="KW-1185">Reference proteome</keyword>
<organism evidence="2 3">
    <name type="scientific">Mucilaginibacter pankratovii</name>
    <dbReference type="NCBI Taxonomy" id="2772110"/>
    <lineage>
        <taxon>Bacteria</taxon>
        <taxon>Pseudomonadati</taxon>
        <taxon>Bacteroidota</taxon>
        <taxon>Sphingobacteriia</taxon>
        <taxon>Sphingobacteriales</taxon>
        <taxon>Sphingobacteriaceae</taxon>
        <taxon>Mucilaginibacter</taxon>
    </lineage>
</organism>
<evidence type="ECO:0000256" key="1">
    <source>
        <dbReference type="SAM" id="Phobius"/>
    </source>
</evidence>